<gene>
    <name evidence="1" type="ORF">AV530_006417</name>
</gene>
<organism evidence="1 2">
    <name type="scientific">Patagioenas fasciata monilis</name>
    <dbReference type="NCBI Taxonomy" id="372326"/>
    <lineage>
        <taxon>Eukaryota</taxon>
        <taxon>Metazoa</taxon>
        <taxon>Chordata</taxon>
        <taxon>Craniata</taxon>
        <taxon>Vertebrata</taxon>
        <taxon>Euteleostomi</taxon>
        <taxon>Archelosauria</taxon>
        <taxon>Archosauria</taxon>
        <taxon>Dinosauria</taxon>
        <taxon>Saurischia</taxon>
        <taxon>Theropoda</taxon>
        <taxon>Coelurosauria</taxon>
        <taxon>Aves</taxon>
        <taxon>Neognathae</taxon>
        <taxon>Neoaves</taxon>
        <taxon>Columbimorphae</taxon>
        <taxon>Columbiformes</taxon>
        <taxon>Columbidae</taxon>
        <taxon>Patagioenas</taxon>
    </lineage>
</organism>
<dbReference type="AlphaFoldDB" id="A0A1V4KGI4"/>
<reference evidence="1 2" key="1">
    <citation type="submission" date="2016-02" db="EMBL/GenBank/DDBJ databases">
        <title>Band-tailed pigeon sequencing and assembly.</title>
        <authorList>
            <person name="Soares A.E."/>
            <person name="Novak B.J."/>
            <person name="Rice E.S."/>
            <person name="O'Connell B."/>
            <person name="Chang D."/>
            <person name="Weber S."/>
            <person name="Shapiro B."/>
        </authorList>
    </citation>
    <scope>NUCLEOTIDE SEQUENCE [LARGE SCALE GENOMIC DNA]</scope>
    <source>
        <strain evidence="1">BTP2013</strain>
        <tissue evidence="1">Blood</tissue>
    </source>
</reference>
<sequence>MMKELTGTVGSCIGCWPGELVQLSKWSEAPHGAEEVIGAGGLGKKVLPIIKSLSKAHRLLFNAMKINQGTLTAGNLKRTKKEAVTNNSGDFEAQPQNFILHPGLEN</sequence>
<name>A0A1V4KGI4_PATFA</name>
<evidence type="ECO:0000313" key="1">
    <source>
        <dbReference type="EMBL" id="OPJ83544.1"/>
    </source>
</evidence>
<evidence type="ECO:0000313" key="2">
    <source>
        <dbReference type="Proteomes" id="UP000190648"/>
    </source>
</evidence>
<accession>A0A1V4KGI4</accession>
<dbReference type="EMBL" id="LSYS01003169">
    <property type="protein sequence ID" value="OPJ83544.1"/>
    <property type="molecule type" value="Genomic_DNA"/>
</dbReference>
<comment type="caution">
    <text evidence="1">The sequence shown here is derived from an EMBL/GenBank/DDBJ whole genome shotgun (WGS) entry which is preliminary data.</text>
</comment>
<proteinExistence type="predicted"/>
<protein>
    <submittedName>
        <fullName evidence="1">Uncharacterized protein</fullName>
    </submittedName>
</protein>
<dbReference type="OrthoDB" id="10532963at2759"/>
<keyword evidence="2" id="KW-1185">Reference proteome</keyword>
<dbReference type="Proteomes" id="UP000190648">
    <property type="component" value="Unassembled WGS sequence"/>
</dbReference>